<sequence length="101" mass="11082">YDEESDEAESDGDNPLTDNAEEGNDDVEESGDDDTNAEESGDKDSAAEESNEQVGDSKPATTPKVRSKRWFLQGSRGVYFAGLNLNEKVNPNRSIEEEPKI</sequence>
<protein>
    <submittedName>
        <fullName evidence="2">Uncharacterized protein</fullName>
    </submittedName>
</protein>
<dbReference type="EMBL" id="JACEIK010001644">
    <property type="protein sequence ID" value="MCD7471101.1"/>
    <property type="molecule type" value="Genomic_DNA"/>
</dbReference>
<feature type="non-terminal residue" evidence="2">
    <location>
        <position position="1"/>
    </location>
</feature>
<feature type="compositionally biased region" description="Acidic residues" evidence="1">
    <location>
        <begin position="1"/>
        <end position="12"/>
    </location>
</feature>
<evidence type="ECO:0000313" key="2">
    <source>
        <dbReference type="EMBL" id="MCD7471101.1"/>
    </source>
</evidence>
<evidence type="ECO:0000313" key="3">
    <source>
        <dbReference type="Proteomes" id="UP000823775"/>
    </source>
</evidence>
<comment type="caution">
    <text evidence="2">The sequence shown here is derived from an EMBL/GenBank/DDBJ whole genome shotgun (WGS) entry which is preliminary data.</text>
</comment>
<keyword evidence="3" id="KW-1185">Reference proteome</keyword>
<evidence type="ECO:0000256" key="1">
    <source>
        <dbReference type="SAM" id="MobiDB-lite"/>
    </source>
</evidence>
<gene>
    <name evidence="2" type="ORF">HAX54_011385</name>
</gene>
<organism evidence="2 3">
    <name type="scientific">Datura stramonium</name>
    <name type="common">Jimsonweed</name>
    <name type="synonym">Common thornapple</name>
    <dbReference type="NCBI Taxonomy" id="4076"/>
    <lineage>
        <taxon>Eukaryota</taxon>
        <taxon>Viridiplantae</taxon>
        <taxon>Streptophyta</taxon>
        <taxon>Embryophyta</taxon>
        <taxon>Tracheophyta</taxon>
        <taxon>Spermatophyta</taxon>
        <taxon>Magnoliopsida</taxon>
        <taxon>eudicotyledons</taxon>
        <taxon>Gunneridae</taxon>
        <taxon>Pentapetalae</taxon>
        <taxon>asterids</taxon>
        <taxon>lamiids</taxon>
        <taxon>Solanales</taxon>
        <taxon>Solanaceae</taxon>
        <taxon>Solanoideae</taxon>
        <taxon>Datureae</taxon>
        <taxon>Datura</taxon>
    </lineage>
</organism>
<feature type="region of interest" description="Disordered" evidence="1">
    <location>
        <begin position="1"/>
        <end position="69"/>
    </location>
</feature>
<dbReference type="Proteomes" id="UP000823775">
    <property type="component" value="Unassembled WGS sequence"/>
</dbReference>
<feature type="compositionally biased region" description="Acidic residues" evidence="1">
    <location>
        <begin position="19"/>
        <end position="39"/>
    </location>
</feature>
<name>A0ABS8THZ6_DATST</name>
<proteinExistence type="predicted"/>
<accession>A0ABS8THZ6</accession>
<reference evidence="2 3" key="1">
    <citation type="journal article" date="2021" name="BMC Genomics">
        <title>Datura genome reveals duplications of psychoactive alkaloid biosynthetic genes and high mutation rate following tissue culture.</title>
        <authorList>
            <person name="Rajewski A."/>
            <person name="Carter-House D."/>
            <person name="Stajich J."/>
            <person name="Litt A."/>
        </authorList>
    </citation>
    <scope>NUCLEOTIDE SEQUENCE [LARGE SCALE GENOMIC DNA]</scope>
    <source>
        <strain evidence="2">AR-01</strain>
    </source>
</reference>